<evidence type="ECO:0000256" key="5">
    <source>
        <dbReference type="ARBA" id="ARBA00023136"/>
    </source>
</evidence>
<feature type="transmembrane region" description="Helical" evidence="6">
    <location>
        <begin position="159"/>
        <end position="178"/>
    </location>
</feature>
<accession>A0A556QEG2</accession>
<dbReference type="GO" id="GO:0005886">
    <property type="term" value="C:plasma membrane"/>
    <property type="evidence" value="ECO:0007669"/>
    <property type="project" value="UniProtKB-SubCell"/>
</dbReference>
<feature type="transmembrane region" description="Helical" evidence="6">
    <location>
        <begin position="240"/>
        <end position="262"/>
    </location>
</feature>
<dbReference type="NCBIfam" id="TIGR00765">
    <property type="entry name" value="yihY_not_rbn"/>
    <property type="match status" value="1"/>
</dbReference>
<evidence type="ECO:0000256" key="4">
    <source>
        <dbReference type="ARBA" id="ARBA00022989"/>
    </source>
</evidence>
<evidence type="ECO:0000256" key="2">
    <source>
        <dbReference type="ARBA" id="ARBA00022475"/>
    </source>
</evidence>
<evidence type="ECO:0000256" key="6">
    <source>
        <dbReference type="SAM" id="Phobius"/>
    </source>
</evidence>
<organism evidence="7 8">
    <name type="scientific">Rariglobus hedericola</name>
    <dbReference type="NCBI Taxonomy" id="2597822"/>
    <lineage>
        <taxon>Bacteria</taxon>
        <taxon>Pseudomonadati</taxon>
        <taxon>Verrucomicrobiota</taxon>
        <taxon>Opitutia</taxon>
        <taxon>Opitutales</taxon>
        <taxon>Opitutaceae</taxon>
        <taxon>Rariglobus</taxon>
    </lineage>
</organism>
<comment type="subcellular location">
    <subcellularLocation>
        <location evidence="1">Cell membrane</location>
        <topology evidence="1">Multi-pass membrane protein</topology>
    </subcellularLocation>
</comment>
<dbReference type="EMBL" id="VMBG01000004">
    <property type="protein sequence ID" value="TSJ75018.1"/>
    <property type="molecule type" value="Genomic_DNA"/>
</dbReference>
<reference evidence="7 8" key="1">
    <citation type="submission" date="2019-07" db="EMBL/GenBank/DDBJ databases">
        <title>Description of 53C-WASEF.</title>
        <authorList>
            <person name="Pitt A."/>
            <person name="Hahn M.W."/>
        </authorList>
    </citation>
    <scope>NUCLEOTIDE SEQUENCE [LARGE SCALE GENOMIC DNA]</scope>
    <source>
        <strain evidence="7 8">53C-WASEF</strain>
    </source>
</reference>
<dbReference type="Proteomes" id="UP000315648">
    <property type="component" value="Unassembled WGS sequence"/>
</dbReference>
<feature type="transmembrane region" description="Helical" evidence="6">
    <location>
        <begin position="57"/>
        <end position="81"/>
    </location>
</feature>
<evidence type="ECO:0000313" key="7">
    <source>
        <dbReference type="EMBL" id="TSJ75018.1"/>
    </source>
</evidence>
<keyword evidence="5 6" id="KW-0472">Membrane</keyword>
<dbReference type="InterPro" id="IPR017039">
    <property type="entry name" value="Virul_fac_BrkB"/>
</dbReference>
<evidence type="ECO:0000256" key="3">
    <source>
        <dbReference type="ARBA" id="ARBA00022692"/>
    </source>
</evidence>
<keyword evidence="8" id="KW-1185">Reference proteome</keyword>
<dbReference type="RefSeq" id="WP_144354160.1">
    <property type="nucleotide sequence ID" value="NZ_CBCRVV010000036.1"/>
</dbReference>
<protein>
    <submittedName>
        <fullName evidence="7">YihY/virulence factor BrkB family protein</fullName>
    </submittedName>
</protein>
<evidence type="ECO:0000313" key="8">
    <source>
        <dbReference type="Proteomes" id="UP000315648"/>
    </source>
</evidence>
<feature type="transmembrane region" description="Helical" evidence="6">
    <location>
        <begin position="309"/>
        <end position="329"/>
    </location>
</feature>
<dbReference type="Pfam" id="PF03631">
    <property type="entry name" value="Virul_fac_BrkB"/>
    <property type="match status" value="1"/>
</dbReference>
<keyword evidence="2" id="KW-1003">Cell membrane</keyword>
<comment type="caution">
    <text evidence="7">The sequence shown here is derived from an EMBL/GenBank/DDBJ whole genome shotgun (WGS) entry which is preliminary data.</text>
</comment>
<dbReference type="AlphaFoldDB" id="A0A556QEG2"/>
<feature type="transmembrane region" description="Helical" evidence="6">
    <location>
        <begin position="274"/>
        <end position="297"/>
    </location>
</feature>
<name>A0A556QEG2_9BACT</name>
<dbReference type="PANTHER" id="PTHR30213:SF0">
    <property type="entry name" value="UPF0761 MEMBRANE PROTEIN YIHY"/>
    <property type="match status" value="1"/>
</dbReference>
<feature type="transmembrane region" description="Helical" evidence="6">
    <location>
        <begin position="198"/>
        <end position="228"/>
    </location>
</feature>
<sequence length="493" mass="54162">MPVPLWQRLLKTYRAEIWDPRFLGDKSLRGRFYAVSRVVSITFTGISETNSASRAAALSFSSLLGLGPLVAIAMLVAGFMLDKQDPNLAAKTLSHIIEKIAPQIRQLETSGQLPATPDATSTSIVAATTQAAGSPAATDNPELIQMLDGFVASSRNGTVGAVGAITLIVIVLQLFTSVETSFNEIWGVRRGRSWIMRIVLYWTVLTLGAVLFFAAVTGLGAGAMFNAFETRIPFGSEFVALLKFFLPAGSLLILVAMLTIFYRTIPNTHVWWRAALAGALVVAALIVMNNFLAFLYLKRVVLQKSLYGSLGLLPILMFGLYVFWFFVLLGGQVSYAVQNVNFRNSQAAWNTLAESMRERLSLIVLLLVSRRFQACQSPFTASQLSTRLKVPTQILNECINRLVLMNLVTPIPPKPEADSTDLRYQPARPLNRISLGEFKRLDDDFGGDPSGPLLADLDPIVTRYNETVQGLARTEFFKKTLDELLAEHPVPAT</sequence>
<evidence type="ECO:0000256" key="1">
    <source>
        <dbReference type="ARBA" id="ARBA00004651"/>
    </source>
</evidence>
<keyword evidence="3 6" id="KW-0812">Transmembrane</keyword>
<proteinExistence type="predicted"/>
<gene>
    <name evidence="7" type="ORF">FPL22_16605</name>
</gene>
<dbReference type="OrthoDB" id="9808671at2"/>
<keyword evidence="4 6" id="KW-1133">Transmembrane helix</keyword>
<dbReference type="PANTHER" id="PTHR30213">
    <property type="entry name" value="INNER MEMBRANE PROTEIN YHJD"/>
    <property type="match status" value="1"/>
</dbReference>